<feature type="region of interest" description="Disordered" evidence="1">
    <location>
        <begin position="71"/>
        <end position="96"/>
    </location>
</feature>
<dbReference type="Proteomes" id="UP000515135">
    <property type="component" value="Unplaced"/>
</dbReference>
<evidence type="ECO:0000313" key="3">
    <source>
        <dbReference type="RefSeq" id="XP_019618432.1"/>
    </source>
</evidence>
<reference evidence="3" key="1">
    <citation type="submission" date="2025-08" db="UniProtKB">
        <authorList>
            <consortium name="RefSeq"/>
        </authorList>
    </citation>
    <scope>IDENTIFICATION</scope>
    <source>
        <tissue evidence="3">Gonad</tissue>
    </source>
</reference>
<accession>A0A6P4YI53</accession>
<gene>
    <name evidence="3" type="primary">LOC109465516</name>
</gene>
<dbReference type="AlphaFoldDB" id="A0A6P4YI53"/>
<feature type="compositionally biased region" description="Low complexity" evidence="1">
    <location>
        <begin position="85"/>
        <end position="95"/>
    </location>
</feature>
<keyword evidence="2" id="KW-1185">Reference proteome</keyword>
<dbReference type="KEGG" id="bbel:109465516"/>
<evidence type="ECO:0000256" key="1">
    <source>
        <dbReference type="SAM" id="MobiDB-lite"/>
    </source>
</evidence>
<dbReference type="OrthoDB" id="10647820at2759"/>
<protein>
    <submittedName>
        <fullName evidence="3">Uncharacterized protein LOC109465516</fullName>
    </submittedName>
</protein>
<evidence type="ECO:0000313" key="2">
    <source>
        <dbReference type="Proteomes" id="UP000515135"/>
    </source>
</evidence>
<name>A0A6P4YI53_BRABE</name>
<dbReference type="RefSeq" id="XP_019618432.1">
    <property type="nucleotide sequence ID" value="XM_019762873.1"/>
</dbReference>
<sequence>MQQLSDTTTMDEFQCVDRLVDDWHRLLIRTALVLNRLQHYAEALRERTESESASEDSASVVEVYVEPPASPELIDISGSPPPSPSSTRATTDSPPGLRVHTTLAIYITTTPLQHRLDIDVVIQPALQLHNSLFPLLELDP</sequence>
<proteinExistence type="predicted"/>
<dbReference type="GeneID" id="109465516"/>
<organism evidence="2 3">
    <name type="scientific">Branchiostoma belcheri</name>
    <name type="common">Amphioxus</name>
    <dbReference type="NCBI Taxonomy" id="7741"/>
    <lineage>
        <taxon>Eukaryota</taxon>
        <taxon>Metazoa</taxon>
        <taxon>Chordata</taxon>
        <taxon>Cephalochordata</taxon>
        <taxon>Leptocardii</taxon>
        <taxon>Amphioxiformes</taxon>
        <taxon>Branchiostomatidae</taxon>
        <taxon>Branchiostoma</taxon>
    </lineage>
</organism>